<evidence type="ECO:0000256" key="1">
    <source>
        <dbReference type="SAM" id="MobiDB-lite"/>
    </source>
</evidence>
<dbReference type="EMBL" id="JACJQU010000037">
    <property type="protein sequence ID" value="MBD2296938.1"/>
    <property type="molecule type" value="Genomic_DNA"/>
</dbReference>
<gene>
    <name evidence="2" type="ORF">H6G06_26550</name>
</gene>
<evidence type="ECO:0000313" key="3">
    <source>
        <dbReference type="Proteomes" id="UP000662185"/>
    </source>
</evidence>
<feature type="region of interest" description="Disordered" evidence="1">
    <location>
        <begin position="46"/>
        <end position="78"/>
    </location>
</feature>
<name>A0A926WPI9_9NOST</name>
<reference evidence="3" key="1">
    <citation type="journal article" date="2020" name="ISME J.">
        <title>Comparative genomics reveals insights into cyanobacterial evolution and habitat adaptation.</title>
        <authorList>
            <person name="Chen M.Y."/>
            <person name="Teng W.K."/>
            <person name="Zhao L."/>
            <person name="Hu C.X."/>
            <person name="Zhou Y.K."/>
            <person name="Han B.P."/>
            <person name="Song L.R."/>
            <person name="Shu W.S."/>
        </authorList>
    </citation>
    <scope>NUCLEOTIDE SEQUENCE [LARGE SCALE GENOMIC DNA]</scope>
    <source>
        <strain evidence="3">FACHB-251</strain>
    </source>
</reference>
<accession>A0A926WPI9</accession>
<comment type="caution">
    <text evidence="2">The sequence shown here is derived from an EMBL/GenBank/DDBJ whole genome shotgun (WGS) entry which is preliminary data.</text>
</comment>
<sequence>MELRQLKLLLTTFWVILPLVAQASEINLQAGKVKINRDSQGNITVETGKTKLSSGSGISINRRSSNSSTRRKKKNTWKRNCNNFSNRFVTRQLTKIRGSRQRKLQTNTISMSCR</sequence>
<evidence type="ECO:0000313" key="2">
    <source>
        <dbReference type="EMBL" id="MBD2296938.1"/>
    </source>
</evidence>
<dbReference type="AlphaFoldDB" id="A0A926WPI9"/>
<protein>
    <submittedName>
        <fullName evidence="2">Uncharacterized protein</fullName>
    </submittedName>
</protein>
<feature type="compositionally biased region" description="Low complexity" evidence="1">
    <location>
        <begin position="53"/>
        <end position="68"/>
    </location>
</feature>
<dbReference type="Proteomes" id="UP000662185">
    <property type="component" value="Unassembled WGS sequence"/>
</dbReference>
<dbReference type="RefSeq" id="WP_190565056.1">
    <property type="nucleotide sequence ID" value="NZ_JACJQU010000037.1"/>
</dbReference>
<organism evidence="2 3">
    <name type="scientific">Anabaena sphaerica FACHB-251</name>
    <dbReference type="NCBI Taxonomy" id="2692883"/>
    <lineage>
        <taxon>Bacteria</taxon>
        <taxon>Bacillati</taxon>
        <taxon>Cyanobacteriota</taxon>
        <taxon>Cyanophyceae</taxon>
        <taxon>Nostocales</taxon>
        <taxon>Nostocaceae</taxon>
        <taxon>Anabaena</taxon>
    </lineage>
</organism>
<keyword evidence="3" id="KW-1185">Reference proteome</keyword>
<proteinExistence type="predicted"/>